<gene>
    <name evidence="2" type="ORF">K505DRAFT_331294</name>
</gene>
<reference evidence="2" key="1">
    <citation type="journal article" date="2020" name="Stud. Mycol.">
        <title>101 Dothideomycetes genomes: a test case for predicting lifestyles and emergence of pathogens.</title>
        <authorList>
            <person name="Haridas S."/>
            <person name="Albert R."/>
            <person name="Binder M."/>
            <person name="Bloem J."/>
            <person name="Labutti K."/>
            <person name="Salamov A."/>
            <person name="Andreopoulos B."/>
            <person name="Baker S."/>
            <person name="Barry K."/>
            <person name="Bills G."/>
            <person name="Bluhm B."/>
            <person name="Cannon C."/>
            <person name="Castanera R."/>
            <person name="Culley D."/>
            <person name="Daum C."/>
            <person name="Ezra D."/>
            <person name="Gonzalez J."/>
            <person name="Henrissat B."/>
            <person name="Kuo A."/>
            <person name="Liang C."/>
            <person name="Lipzen A."/>
            <person name="Lutzoni F."/>
            <person name="Magnuson J."/>
            <person name="Mondo S."/>
            <person name="Nolan M."/>
            <person name="Ohm R."/>
            <person name="Pangilinan J."/>
            <person name="Park H.-J."/>
            <person name="Ramirez L."/>
            <person name="Alfaro M."/>
            <person name="Sun H."/>
            <person name="Tritt A."/>
            <person name="Yoshinaga Y."/>
            <person name="Zwiers L.-H."/>
            <person name="Turgeon B."/>
            <person name="Goodwin S."/>
            <person name="Spatafora J."/>
            <person name="Crous P."/>
            <person name="Grigoriev I."/>
        </authorList>
    </citation>
    <scope>NUCLEOTIDE SEQUENCE</scope>
    <source>
        <strain evidence="2">CBS 109.77</strain>
    </source>
</reference>
<feature type="compositionally biased region" description="Polar residues" evidence="1">
    <location>
        <begin position="373"/>
        <end position="383"/>
    </location>
</feature>
<dbReference type="AlphaFoldDB" id="A0A6A6XWE5"/>
<protein>
    <submittedName>
        <fullName evidence="2">Uncharacterized protein</fullName>
    </submittedName>
</protein>
<dbReference type="Proteomes" id="UP000799757">
    <property type="component" value="Unassembled WGS sequence"/>
</dbReference>
<feature type="compositionally biased region" description="Acidic residues" evidence="1">
    <location>
        <begin position="1"/>
        <end position="15"/>
    </location>
</feature>
<dbReference type="EMBL" id="MU001741">
    <property type="protein sequence ID" value="KAF2800876.1"/>
    <property type="molecule type" value="Genomic_DNA"/>
</dbReference>
<name>A0A6A6XWE5_9PLEO</name>
<accession>A0A6A6XWE5</accession>
<proteinExistence type="predicted"/>
<keyword evidence="3" id="KW-1185">Reference proteome</keyword>
<evidence type="ECO:0000313" key="2">
    <source>
        <dbReference type="EMBL" id="KAF2800876.1"/>
    </source>
</evidence>
<feature type="region of interest" description="Disordered" evidence="1">
    <location>
        <begin position="366"/>
        <end position="470"/>
    </location>
</feature>
<dbReference type="OrthoDB" id="10674319at2759"/>
<sequence>MDDITVISFDEEESGPADANKLRMDDEATNEVDLDSMEKEDSEDLTETPTDAEDGRQYHGYVNDDDEFTENMQCDEEEVYPGDYNEVRQFNEDGVHPSSSSDTIDFTNEDARISAIIEATQLGNKGAYATSLTEVQQFDEQGVHAGDFNERVQFSNDGAYSDDLIDIQRSIEGEMYAADFNEVLQNSDMKGRPADFTKFQRCSNHETHTGGFSQSTRFGYEGAYAAGLTEVQKYKEEDVDLSVTNQTQVQIVKKEEMQPIDLTESDDDDGVQVNMEGEMQPIDLTGSDDDDDDGVQVNVKGEFNVDKLMRLQNSPMQGIQPVNFSGSIIDRTEDQVQHIPEAELQVAPQSPKFKPFKLWHSPRVEPAAKHKVGNSSPVQVNKSSKAKRLMDPKFASSNQVQARKSSKVERKMGPSASHGHSFKQSPKVEPKAANPNPVQAKPVSKMDPKVSPHVSQAPLPKPAIDRSIPPPVKTMNSLELTHENFEIPLVDLREVQQLRNFIISHVRAIYTPSPPTFDKYDVVITRNLGSGEWVAHALVYMQGGKDKNKWMVLMESRDPEGHLEALHGLQTIVMAKLSDKMRMMGRFGGRIKGLPM</sequence>
<feature type="compositionally biased region" description="Acidic residues" evidence="1">
    <location>
        <begin position="27"/>
        <end position="52"/>
    </location>
</feature>
<feature type="region of interest" description="Disordered" evidence="1">
    <location>
        <begin position="1"/>
        <end position="63"/>
    </location>
</feature>
<evidence type="ECO:0000313" key="3">
    <source>
        <dbReference type="Proteomes" id="UP000799757"/>
    </source>
</evidence>
<evidence type="ECO:0000256" key="1">
    <source>
        <dbReference type="SAM" id="MobiDB-lite"/>
    </source>
</evidence>
<organism evidence="2 3">
    <name type="scientific">Melanomma pulvis-pyrius CBS 109.77</name>
    <dbReference type="NCBI Taxonomy" id="1314802"/>
    <lineage>
        <taxon>Eukaryota</taxon>
        <taxon>Fungi</taxon>
        <taxon>Dikarya</taxon>
        <taxon>Ascomycota</taxon>
        <taxon>Pezizomycotina</taxon>
        <taxon>Dothideomycetes</taxon>
        <taxon>Pleosporomycetidae</taxon>
        <taxon>Pleosporales</taxon>
        <taxon>Melanommataceae</taxon>
        <taxon>Melanomma</taxon>
    </lineage>
</organism>